<feature type="compositionally biased region" description="Pro residues" evidence="1">
    <location>
        <begin position="382"/>
        <end position="392"/>
    </location>
</feature>
<dbReference type="GO" id="GO:0009737">
    <property type="term" value="P:response to abscisic acid"/>
    <property type="evidence" value="ECO:0007669"/>
    <property type="project" value="InterPro"/>
</dbReference>
<evidence type="ECO:0000256" key="1">
    <source>
        <dbReference type="SAM" id="MobiDB-lite"/>
    </source>
</evidence>
<reference evidence="2" key="1">
    <citation type="submission" date="2021-01" db="EMBL/GenBank/DDBJ databases">
        <authorList>
            <person name="Eckstrom K.M.E."/>
        </authorList>
    </citation>
    <scope>NUCLEOTIDE SEQUENCE</scope>
    <source>
        <strain evidence="2">UVCC 0001</strain>
    </source>
</reference>
<proteinExistence type="predicted"/>
<dbReference type="AlphaFoldDB" id="A0AAD9IL74"/>
<dbReference type="PANTHER" id="PTHR46701">
    <property type="entry name" value="GLYCOSYLTRANSFERASE-LIKE KOBITO 1"/>
    <property type="match status" value="1"/>
</dbReference>
<evidence type="ECO:0000313" key="3">
    <source>
        <dbReference type="Proteomes" id="UP001255856"/>
    </source>
</evidence>
<feature type="compositionally biased region" description="Low complexity" evidence="1">
    <location>
        <begin position="371"/>
        <end position="381"/>
    </location>
</feature>
<feature type="region of interest" description="Disordered" evidence="1">
    <location>
        <begin position="328"/>
        <end position="392"/>
    </location>
</feature>
<name>A0AAD9IL74_PROWI</name>
<evidence type="ECO:0008006" key="4">
    <source>
        <dbReference type="Google" id="ProtNLM"/>
    </source>
</evidence>
<feature type="compositionally biased region" description="Pro residues" evidence="1">
    <location>
        <begin position="335"/>
        <end position="354"/>
    </location>
</feature>
<gene>
    <name evidence="2" type="ORF">QBZ16_003520</name>
</gene>
<keyword evidence="3" id="KW-1185">Reference proteome</keyword>
<dbReference type="EMBL" id="JASFZW010000004">
    <property type="protein sequence ID" value="KAK2078680.1"/>
    <property type="molecule type" value="Genomic_DNA"/>
</dbReference>
<sequence>MKIAFCATTSEPLKDIRHWLQWNRAIGVSRFYLFVQGRAGTAANVAALGREPGVTVVPDDEELRAAHASSRIWNETWLSAFFHKPCNHELFVLQSLNMERAIQLAQRDGVDWLLHIDTDELVHPGGTRHFSLQEVLAAVAPEVDVLVFPNHESLPERADVRDPFLEVTLFKRNYQHVQGELYSRNYAAVAHGNPNYFITYANGKAAARVQPGLRPNGAHRWNNYAKAVREETSAATGVLHYTYNRLSDFKNRRDRCDCAPTEEDAKRCFILPFDRLAFSAGIPAGRRRPGALLRGPPALERHQAQVRAAPARLEGVAAPLARLRPAFDGAVNASTPPPPSPSPIAPPQDRPPNPFVALLQQPPPASPTEPAAQATGGAAVALPPPGPLVVTA</sequence>
<organism evidence="2 3">
    <name type="scientific">Prototheca wickerhamii</name>
    <dbReference type="NCBI Taxonomy" id="3111"/>
    <lineage>
        <taxon>Eukaryota</taxon>
        <taxon>Viridiplantae</taxon>
        <taxon>Chlorophyta</taxon>
        <taxon>core chlorophytes</taxon>
        <taxon>Trebouxiophyceae</taxon>
        <taxon>Chlorellales</taxon>
        <taxon>Chlorellaceae</taxon>
        <taxon>Prototheca</taxon>
    </lineage>
</organism>
<dbReference type="Proteomes" id="UP001255856">
    <property type="component" value="Unassembled WGS sequence"/>
</dbReference>
<dbReference type="PANTHER" id="PTHR46701:SF7">
    <property type="entry name" value="GLYCOSYLTRANSFERASE-LIKE KOBITO 1"/>
    <property type="match status" value="1"/>
</dbReference>
<dbReference type="InterPro" id="IPR044224">
    <property type="entry name" value="KOBITO1-like"/>
</dbReference>
<comment type="caution">
    <text evidence="2">The sequence shown here is derived from an EMBL/GenBank/DDBJ whole genome shotgun (WGS) entry which is preliminary data.</text>
</comment>
<dbReference type="GO" id="GO:0030244">
    <property type="term" value="P:cellulose biosynthetic process"/>
    <property type="evidence" value="ECO:0007669"/>
    <property type="project" value="InterPro"/>
</dbReference>
<protein>
    <recommendedName>
        <fullName evidence="4">Glycosyltransferase family 92 protein</fullName>
    </recommendedName>
</protein>
<accession>A0AAD9IL74</accession>
<evidence type="ECO:0000313" key="2">
    <source>
        <dbReference type="EMBL" id="KAK2078680.1"/>
    </source>
</evidence>